<gene>
    <name evidence="1" type="ORF">M5D96_000828</name>
</gene>
<dbReference type="Proteomes" id="UP001059596">
    <property type="component" value="Chromosome 3R"/>
</dbReference>
<proteinExistence type="predicted"/>
<accession>A0A9Q0BTZ8</accession>
<evidence type="ECO:0000313" key="1">
    <source>
        <dbReference type="EMBL" id="KAI8044657.1"/>
    </source>
</evidence>
<dbReference type="AlphaFoldDB" id="A0A9Q0BTZ8"/>
<evidence type="ECO:0000313" key="2">
    <source>
        <dbReference type="Proteomes" id="UP001059596"/>
    </source>
</evidence>
<sequence length="116" mass="13099">MSPAPGPLHDHQWTSLPRLFCVATNVRWPKGIKVQNTKIHYKMRRKRQHPSVAPPLLPMSRLNSTLPGGRHAHFLQVIATVPAICTFDSSGWLRYFVPEQQQVGVAKTPPSPQHHT</sequence>
<name>A0A9Q0BTZ8_9MUSC</name>
<comment type="caution">
    <text evidence="1">The sequence shown here is derived from an EMBL/GenBank/DDBJ whole genome shotgun (WGS) entry which is preliminary data.</text>
</comment>
<reference evidence="1" key="1">
    <citation type="journal article" date="2023" name="Genome Biol. Evol.">
        <title>Long-read-based Genome Assembly of Drosophila gunungcola Reveals Fewer Chemosensory Genes in Flower-breeding Species.</title>
        <authorList>
            <person name="Negi A."/>
            <person name="Liao B.Y."/>
            <person name="Yeh S.D."/>
        </authorList>
    </citation>
    <scope>NUCLEOTIDE SEQUENCE</scope>
    <source>
        <strain evidence="1">Sukarami</strain>
    </source>
</reference>
<protein>
    <submittedName>
        <fullName evidence="1">Uncharacterized protein</fullName>
    </submittedName>
</protein>
<keyword evidence="2" id="KW-1185">Reference proteome</keyword>
<organism evidence="1 2">
    <name type="scientific">Drosophila gunungcola</name>
    <name type="common">fruit fly</name>
    <dbReference type="NCBI Taxonomy" id="103775"/>
    <lineage>
        <taxon>Eukaryota</taxon>
        <taxon>Metazoa</taxon>
        <taxon>Ecdysozoa</taxon>
        <taxon>Arthropoda</taxon>
        <taxon>Hexapoda</taxon>
        <taxon>Insecta</taxon>
        <taxon>Pterygota</taxon>
        <taxon>Neoptera</taxon>
        <taxon>Endopterygota</taxon>
        <taxon>Diptera</taxon>
        <taxon>Brachycera</taxon>
        <taxon>Muscomorpha</taxon>
        <taxon>Ephydroidea</taxon>
        <taxon>Drosophilidae</taxon>
        <taxon>Drosophila</taxon>
        <taxon>Sophophora</taxon>
    </lineage>
</organism>
<dbReference type="EMBL" id="JAMKOV010000001">
    <property type="protein sequence ID" value="KAI8044657.1"/>
    <property type="molecule type" value="Genomic_DNA"/>
</dbReference>